<dbReference type="OrthoDB" id="5119421at2"/>
<dbReference type="RefSeq" id="WP_120950300.1">
    <property type="nucleotide sequence ID" value="NZ_RBIR01000001.1"/>
</dbReference>
<feature type="transmembrane region" description="Helical" evidence="1">
    <location>
        <begin position="21"/>
        <end position="42"/>
    </location>
</feature>
<protein>
    <submittedName>
        <fullName evidence="2">Uncharacterized protein</fullName>
    </submittedName>
</protein>
<sequence length="168" mass="18694">MNEIRSGGLIKGRTAFALLRLRYWCTTVALRVQCTTPALNVLGIPQSWFTNSIVAAMGLVVIPVIVLINWVAVKVRAEQKAGYTTLRNKLKELEQRDPYLGRVIRKPGEEYLQRADFFAISQAAKEEAERLPHLVEASSTYAPGGLNDLGKQPGRSNTWMRSAVYACS</sequence>
<evidence type="ECO:0000313" key="2">
    <source>
        <dbReference type="EMBL" id="RKR30217.1"/>
    </source>
</evidence>
<dbReference type="AlphaFoldDB" id="A0A495FN99"/>
<comment type="caution">
    <text evidence="2">The sequence shown here is derived from an EMBL/GenBank/DDBJ whole genome shotgun (WGS) entry which is preliminary data.</text>
</comment>
<keyword evidence="1" id="KW-1133">Transmembrane helix</keyword>
<dbReference type="Proteomes" id="UP000276055">
    <property type="component" value="Unassembled WGS sequence"/>
</dbReference>
<evidence type="ECO:0000256" key="1">
    <source>
        <dbReference type="SAM" id="Phobius"/>
    </source>
</evidence>
<name>A0A495FN99_9MICC</name>
<keyword evidence="1" id="KW-0812">Transmembrane</keyword>
<reference evidence="2 3" key="1">
    <citation type="submission" date="2018-10" db="EMBL/GenBank/DDBJ databases">
        <title>Genomic Encyclopedia of Type Strains, Phase IV (KMG-IV): sequencing the most valuable type-strain genomes for metagenomic binning, comparative biology and taxonomic classification.</title>
        <authorList>
            <person name="Goeker M."/>
        </authorList>
    </citation>
    <scope>NUCLEOTIDE SEQUENCE [LARGE SCALE GENOMIC DNA]</scope>
    <source>
        <strain evidence="2 3">DSM 25586</strain>
    </source>
</reference>
<gene>
    <name evidence="2" type="ORF">C8D78_0539</name>
</gene>
<keyword evidence="1" id="KW-0472">Membrane</keyword>
<organism evidence="2 3">
    <name type="scientific">Arthrobacter oryzae</name>
    <dbReference type="NCBI Taxonomy" id="409290"/>
    <lineage>
        <taxon>Bacteria</taxon>
        <taxon>Bacillati</taxon>
        <taxon>Actinomycetota</taxon>
        <taxon>Actinomycetes</taxon>
        <taxon>Micrococcales</taxon>
        <taxon>Micrococcaceae</taxon>
        <taxon>Arthrobacter</taxon>
    </lineage>
</organism>
<accession>A0A495FN99</accession>
<evidence type="ECO:0000313" key="3">
    <source>
        <dbReference type="Proteomes" id="UP000276055"/>
    </source>
</evidence>
<feature type="transmembrane region" description="Helical" evidence="1">
    <location>
        <begin position="48"/>
        <end position="72"/>
    </location>
</feature>
<proteinExistence type="predicted"/>
<dbReference type="EMBL" id="RBIR01000001">
    <property type="protein sequence ID" value="RKR30217.1"/>
    <property type="molecule type" value="Genomic_DNA"/>
</dbReference>